<dbReference type="SUPFAM" id="SSF52096">
    <property type="entry name" value="ClpP/crotonase"/>
    <property type="match status" value="1"/>
</dbReference>
<dbReference type="GO" id="GO:0006515">
    <property type="term" value="P:protein quality control for misfolded or incompletely synthesized proteins"/>
    <property type="evidence" value="ECO:0007669"/>
    <property type="project" value="TreeGrafter"/>
</dbReference>
<evidence type="ECO:0000313" key="11">
    <source>
        <dbReference type="Proteomes" id="UP000287394"/>
    </source>
</evidence>
<dbReference type="NCBIfam" id="NF009205">
    <property type="entry name" value="PRK12553.1"/>
    <property type="match status" value="1"/>
</dbReference>
<dbReference type="GO" id="GO:0005737">
    <property type="term" value="C:cytoplasm"/>
    <property type="evidence" value="ECO:0007669"/>
    <property type="project" value="UniProtKB-SubCell"/>
</dbReference>
<dbReference type="HAMAP" id="MF_00444">
    <property type="entry name" value="ClpP"/>
    <property type="match status" value="1"/>
</dbReference>
<evidence type="ECO:0000256" key="1">
    <source>
        <dbReference type="ARBA" id="ARBA00007039"/>
    </source>
</evidence>
<dbReference type="EC" id="3.4.21.92" evidence="7"/>
<accession>A0A402CNX6</accession>
<dbReference type="PANTHER" id="PTHR10381:SF70">
    <property type="entry name" value="ATP-DEPENDENT CLP PROTEASE PROTEOLYTIC SUBUNIT"/>
    <property type="match status" value="1"/>
</dbReference>
<evidence type="ECO:0000256" key="7">
    <source>
        <dbReference type="HAMAP-Rule" id="MF_00444"/>
    </source>
</evidence>
<keyword evidence="2 7" id="KW-0963">Cytoplasm</keyword>
<dbReference type="InterPro" id="IPR023562">
    <property type="entry name" value="ClpP/TepA"/>
</dbReference>
<keyword evidence="3 7" id="KW-0645">Protease</keyword>
<dbReference type="FunCoup" id="A0A402CNX6">
    <property type="interactions" value="442"/>
</dbReference>
<evidence type="ECO:0000256" key="5">
    <source>
        <dbReference type="ARBA" id="ARBA00022825"/>
    </source>
</evidence>
<dbReference type="GO" id="GO:0051117">
    <property type="term" value="F:ATPase binding"/>
    <property type="evidence" value="ECO:0007669"/>
    <property type="project" value="TreeGrafter"/>
</dbReference>
<keyword evidence="11" id="KW-1185">Reference proteome</keyword>
<evidence type="ECO:0000313" key="10">
    <source>
        <dbReference type="EMBL" id="BDI33272.1"/>
    </source>
</evidence>
<evidence type="ECO:0000256" key="8">
    <source>
        <dbReference type="PROSITE-ProRule" id="PRU10085"/>
    </source>
</evidence>
<comment type="subunit">
    <text evidence="7">Fourteen ClpP subunits assemble into 2 heptameric rings which stack back to back to give a disk-like structure with a central cavity, resembling the structure of eukaryotic proteasomes.</text>
</comment>
<dbReference type="CDD" id="cd07017">
    <property type="entry name" value="S14_ClpP_2"/>
    <property type="match status" value="1"/>
</dbReference>
<comment type="catalytic activity">
    <reaction evidence="6 7 8">
        <text>Hydrolysis of proteins to small peptides in the presence of ATP and magnesium. alpha-casein is the usual test substrate. In the absence of ATP, only oligopeptides shorter than five residues are hydrolyzed (such as succinyl-Leu-Tyr-|-NHMec, and Leu-Tyr-Leu-|-Tyr-Trp, in which cleavage of the -Tyr-|-Leu- and -Tyr-|-Trp bonds also occurs).</text>
        <dbReference type="EC" id="3.4.21.92"/>
    </reaction>
</comment>
<reference evidence="10 11" key="1">
    <citation type="journal article" date="2019" name="Int. J. Syst. Evol. Microbiol.">
        <title>Capsulimonas corticalis gen. nov., sp. nov., an aerobic capsulated bacterium, of a novel bacterial order, Capsulimonadales ord. nov., of the class Armatimonadia of the phylum Armatimonadetes.</title>
        <authorList>
            <person name="Li J."/>
            <person name="Kudo C."/>
            <person name="Tonouchi A."/>
        </authorList>
    </citation>
    <scope>NUCLEOTIDE SEQUENCE [LARGE SCALE GENOMIC DNA]</scope>
    <source>
        <strain evidence="10 11">AX-7</strain>
    </source>
</reference>
<sequence length="192" mass="21248">MTWIPTVVEQSPRGERAYDLWSRLMKDRIVFIGEEVRPSMANVIMAQLLFLEKEDPDKDIEVYINSPGGDVMAGLAIYDTMQHIKPDVATTCVGMAASMGAVLLSGGTQGKRTALPNSRIMIHQGSAGFSGTPSDAEIQIKLILGFKEKLTQILADNCHRSFSDISRDVDRDYWMSAQEGVDYGIIDHVLIK</sequence>
<evidence type="ECO:0000256" key="4">
    <source>
        <dbReference type="ARBA" id="ARBA00022801"/>
    </source>
</evidence>
<organism evidence="10 11">
    <name type="scientific">Capsulimonas corticalis</name>
    <dbReference type="NCBI Taxonomy" id="2219043"/>
    <lineage>
        <taxon>Bacteria</taxon>
        <taxon>Bacillati</taxon>
        <taxon>Armatimonadota</taxon>
        <taxon>Armatimonadia</taxon>
        <taxon>Capsulimonadales</taxon>
        <taxon>Capsulimonadaceae</taxon>
        <taxon>Capsulimonas</taxon>
    </lineage>
</organism>
<dbReference type="Gene3D" id="3.90.226.10">
    <property type="entry name" value="2-enoyl-CoA Hydratase, Chain A, domain 1"/>
    <property type="match status" value="1"/>
</dbReference>
<dbReference type="NCBIfam" id="NF001368">
    <property type="entry name" value="PRK00277.1"/>
    <property type="match status" value="1"/>
</dbReference>
<dbReference type="InterPro" id="IPR001907">
    <property type="entry name" value="ClpP"/>
</dbReference>
<comment type="subcellular location">
    <subcellularLocation>
        <location evidence="7">Cytoplasm</location>
    </subcellularLocation>
</comment>
<dbReference type="Proteomes" id="UP000287394">
    <property type="component" value="Chromosome"/>
</dbReference>
<dbReference type="PANTHER" id="PTHR10381">
    <property type="entry name" value="ATP-DEPENDENT CLP PROTEASE PROTEOLYTIC SUBUNIT"/>
    <property type="match status" value="1"/>
</dbReference>
<dbReference type="InterPro" id="IPR029045">
    <property type="entry name" value="ClpP/crotonase-like_dom_sf"/>
</dbReference>
<dbReference type="PROSITE" id="PS00381">
    <property type="entry name" value="CLP_PROTEASE_SER"/>
    <property type="match status" value="1"/>
</dbReference>
<dbReference type="GO" id="GO:0004176">
    <property type="term" value="F:ATP-dependent peptidase activity"/>
    <property type="evidence" value="ECO:0007669"/>
    <property type="project" value="InterPro"/>
</dbReference>
<evidence type="ECO:0000256" key="6">
    <source>
        <dbReference type="ARBA" id="ARBA00034021"/>
    </source>
</evidence>
<name>A0A402CNX6_9BACT</name>
<dbReference type="FunFam" id="3.90.226.10:FF:000001">
    <property type="entry name" value="ATP-dependent Clp protease proteolytic subunit"/>
    <property type="match status" value="1"/>
</dbReference>
<dbReference type="GO" id="GO:0004252">
    <property type="term" value="F:serine-type endopeptidase activity"/>
    <property type="evidence" value="ECO:0007669"/>
    <property type="project" value="UniProtKB-UniRule"/>
</dbReference>
<evidence type="ECO:0000256" key="2">
    <source>
        <dbReference type="ARBA" id="ARBA00022490"/>
    </source>
</evidence>
<protein>
    <recommendedName>
        <fullName evidence="7 9">ATP-dependent Clp protease proteolytic subunit</fullName>
        <ecNumber evidence="7">3.4.21.92</ecNumber>
    </recommendedName>
    <alternativeName>
        <fullName evidence="7">Endopeptidase Clp</fullName>
    </alternativeName>
</protein>
<dbReference type="EMBL" id="AP025739">
    <property type="protein sequence ID" value="BDI33272.1"/>
    <property type="molecule type" value="Genomic_DNA"/>
</dbReference>
<comment type="function">
    <text evidence="7">Cleaves peptides in various proteins in a process that requires ATP hydrolysis. Has a chymotrypsin-like activity. Plays a major role in the degradation of misfolded proteins.</text>
</comment>
<dbReference type="Pfam" id="PF00574">
    <property type="entry name" value="CLP_protease"/>
    <property type="match status" value="1"/>
</dbReference>
<gene>
    <name evidence="10" type="primary">clpP3</name>
    <name evidence="7" type="synonym">clpP</name>
    <name evidence="10" type="ORF">CCAX7_53230</name>
</gene>
<dbReference type="KEGG" id="ccot:CCAX7_53230"/>
<keyword evidence="5 7" id="KW-0720">Serine protease</keyword>
<proteinExistence type="inferred from homology"/>
<dbReference type="PRINTS" id="PR00127">
    <property type="entry name" value="CLPPROTEASEP"/>
</dbReference>
<evidence type="ECO:0000256" key="3">
    <source>
        <dbReference type="ARBA" id="ARBA00022670"/>
    </source>
</evidence>
<dbReference type="AlphaFoldDB" id="A0A402CNX6"/>
<dbReference type="GO" id="GO:0009368">
    <property type="term" value="C:endopeptidase Clp complex"/>
    <property type="evidence" value="ECO:0007669"/>
    <property type="project" value="TreeGrafter"/>
</dbReference>
<feature type="active site" evidence="7">
    <location>
        <position position="123"/>
    </location>
</feature>
<feature type="active site" evidence="8">
    <location>
        <position position="98"/>
    </location>
</feature>
<evidence type="ECO:0000256" key="9">
    <source>
        <dbReference type="RuleBase" id="RU003567"/>
    </source>
</evidence>
<dbReference type="RefSeq" id="WP_245992441.1">
    <property type="nucleotide sequence ID" value="NZ_AP025739.1"/>
</dbReference>
<dbReference type="InterPro" id="IPR018215">
    <property type="entry name" value="ClpP_Ser_AS"/>
</dbReference>
<comment type="similarity">
    <text evidence="1 7 9">Belongs to the peptidase S14 family.</text>
</comment>
<keyword evidence="4 7" id="KW-0378">Hydrolase</keyword>
<feature type="active site" description="Nucleophile" evidence="7">
    <location>
        <position position="98"/>
    </location>
</feature>